<organism evidence="1 2">
    <name type="scientific">Willisornis vidua</name>
    <name type="common">Xingu scale-backed antbird</name>
    <dbReference type="NCBI Taxonomy" id="1566151"/>
    <lineage>
        <taxon>Eukaryota</taxon>
        <taxon>Metazoa</taxon>
        <taxon>Chordata</taxon>
        <taxon>Craniata</taxon>
        <taxon>Vertebrata</taxon>
        <taxon>Euteleostomi</taxon>
        <taxon>Archelosauria</taxon>
        <taxon>Archosauria</taxon>
        <taxon>Dinosauria</taxon>
        <taxon>Saurischia</taxon>
        <taxon>Theropoda</taxon>
        <taxon>Coelurosauria</taxon>
        <taxon>Aves</taxon>
        <taxon>Neognathae</taxon>
        <taxon>Neoaves</taxon>
        <taxon>Telluraves</taxon>
        <taxon>Australaves</taxon>
        <taxon>Passeriformes</taxon>
        <taxon>Thamnophilidae</taxon>
        <taxon>Willisornis</taxon>
    </lineage>
</organism>
<evidence type="ECO:0000313" key="1">
    <source>
        <dbReference type="EMBL" id="KAJ7408874.1"/>
    </source>
</evidence>
<comment type="caution">
    <text evidence="1">The sequence shown here is derived from an EMBL/GenBank/DDBJ whole genome shotgun (WGS) entry which is preliminary data.</text>
</comment>
<name>A0ABQ9CTD6_9PASS</name>
<keyword evidence="2" id="KW-1185">Reference proteome</keyword>
<dbReference type="Proteomes" id="UP001145742">
    <property type="component" value="Unassembled WGS sequence"/>
</dbReference>
<reference evidence="1" key="1">
    <citation type="submission" date="2019-10" db="EMBL/GenBank/DDBJ databases">
        <authorList>
            <person name="Soares A.E.R."/>
            <person name="Aleixo A."/>
            <person name="Schneider P."/>
            <person name="Miyaki C.Y."/>
            <person name="Schneider M.P."/>
            <person name="Mello C."/>
            <person name="Vasconcelos A.T.R."/>
        </authorList>
    </citation>
    <scope>NUCLEOTIDE SEQUENCE</scope>
    <source>
        <tissue evidence="1">Muscle</tissue>
    </source>
</reference>
<evidence type="ECO:0000313" key="2">
    <source>
        <dbReference type="Proteomes" id="UP001145742"/>
    </source>
</evidence>
<sequence length="94" mass="10817">MGLEYKSYEEQLMKLGVFGLEKKRIKGDLLTLYNYMKGGNQFFLYDRGSDEGHASAPMYGHNAVMQDGFDSLQSKMLKERLKNLEIVCYGLSYN</sequence>
<dbReference type="EMBL" id="WHWB01034512">
    <property type="protein sequence ID" value="KAJ7408874.1"/>
    <property type="molecule type" value="Genomic_DNA"/>
</dbReference>
<evidence type="ECO:0008006" key="3">
    <source>
        <dbReference type="Google" id="ProtNLM"/>
    </source>
</evidence>
<protein>
    <recommendedName>
        <fullName evidence="3">Rhodanese domain-containing protein</fullName>
    </recommendedName>
</protein>
<accession>A0ABQ9CTD6</accession>
<gene>
    <name evidence="1" type="ORF">WISP_117932</name>
</gene>
<proteinExistence type="predicted"/>